<dbReference type="InterPro" id="IPR051734">
    <property type="entry name" value="VapB_TA_antitoxins"/>
</dbReference>
<sequence>METAKIFKSGNSQAVRLPKAYQFDVSEVQIFRRGDEIVLKRKPQNLSRVFELLTEMSDDFMEEGRCQPSMQEREPI</sequence>
<comment type="similarity">
    <text evidence="1">Belongs to the VapB family.</text>
</comment>
<evidence type="ECO:0000313" key="5">
    <source>
        <dbReference type="Proteomes" id="UP000422108"/>
    </source>
</evidence>
<evidence type="ECO:0000256" key="1">
    <source>
        <dbReference type="ARBA" id="ARBA00007924"/>
    </source>
</evidence>
<reference evidence="4 5" key="1">
    <citation type="submission" date="2019-11" db="EMBL/GenBank/DDBJ databases">
        <title>Comparative genomics of hydrocarbon-degrading Desulfosarcina strains.</title>
        <authorList>
            <person name="Watanabe M."/>
            <person name="Kojima H."/>
            <person name="Fukui M."/>
        </authorList>
    </citation>
    <scope>NUCLEOTIDE SEQUENCE [LARGE SCALE GENOMIC DNA]</scope>
    <source>
        <strain evidence="5">oXyS1</strain>
    </source>
</reference>
<dbReference type="NCBIfam" id="NF040493">
    <property type="entry name" value="TA_anti_VapB"/>
    <property type="match status" value="1"/>
</dbReference>
<dbReference type="AlphaFoldDB" id="A0A5K8A7Q3"/>
<dbReference type="EMBL" id="AP021879">
    <property type="protein sequence ID" value="BBO88557.1"/>
    <property type="molecule type" value="Genomic_DNA"/>
</dbReference>
<organism evidence="4 5">
    <name type="scientific">Desulfosarcina ovata subsp. ovata</name>
    <dbReference type="NCBI Taxonomy" id="2752305"/>
    <lineage>
        <taxon>Bacteria</taxon>
        <taxon>Pseudomonadati</taxon>
        <taxon>Thermodesulfobacteriota</taxon>
        <taxon>Desulfobacteria</taxon>
        <taxon>Desulfobacterales</taxon>
        <taxon>Desulfosarcinaceae</taxon>
        <taxon>Desulfosarcina</taxon>
    </lineage>
</organism>
<dbReference type="SUPFAM" id="SSF89447">
    <property type="entry name" value="AbrB/MazE/MraZ-like"/>
    <property type="match status" value="1"/>
</dbReference>
<dbReference type="PANTHER" id="PTHR37550:SF3">
    <property type="entry name" value="ANTITOXIN VAPB1"/>
    <property type="match status" value="1"/>
</dbReference>
<evidence type="ECO:0000313" key="4">
    <source>
        <dbReference type="EMBL" id="BBO88557.1"/>
    </source>
</evidence>
<dbReference type="RefSeq" id="WP_155309852.1">
    <property type="nucleotide sequence ID" value="NZ_AP021879.1"/>
</dbReference>
<keyword evidence="5" id="KW-1185">Reference proteome</keyword>
<dbReference type="SMART" id="SM00966">
    <property type="entry name" value="SpoVT_AbrB"/>
    <property type="match status" value="1"/>
</dbReference>
<dbReference type="Proteomes" id="UP000422108">
    <property type="component" value="Chromosome"/>
</dbReference>
<dbReference type="Gene3D" id="2.10.260.10">
    <property type="match status" value="1"/>
</dbReference>
<evidence type="ECO:0000256" key="2">
    <source>
        <dbReference type="PROSITE-ProRule" id="PRU01076"/>
    </source>
</evidence>
<dbReference type="PANTHER" id="PTHR37550">
    <property type="entry name" value="ANTITOXIN VAPB1"/>
    <property type="match status" value="1"/>
</dbReference>
<proteinExistence type="inferred from homology"/>
<dbReference type="PROSITE" id="PS51740">
    <property type="entry name" value="SPOVT_ABRB"/>
    <property type="match status" value="1"/>
</dbReference>
<name>A0A5K8A7Q3_9BACT</name>
<keyword evidence="2" id="KW-0238">DNA-binding</keyword>
<dbReference type="Pfam" id="PF04014">
    <property type="entry name" value="MazE_antitoxin"/>
    <property type="match status" value="1"/>
</dbReference>
<feature type="domain" description="SpoVT-AbrB" evidence="3">
    <location>
        <begin position="4"/>
        <end position="44"/>
    </location>
</feature>
<accession>A0A5K8A7Q3</accession>
<evidence type="ECO:0000259" key="3">
    <source>
        <dbReference type="PROSITE" id="PS51740"/>
    </source>
</evidence>
<dbReference type="GO" id="GO:0003677">
    <property type="term" value="F:DNA binding"/>
    <property type="evidence" value="ECO:0007669"/>
    <property type="project" value="UniProtKB-UniRule"/>
</dbReference>
<dbReference type="InterPro" id="IPR037914">
    <property type="entry name" value="SpoVT-AbrB_sf"/>
</dbReference>
<gene>
    <name evidence="4" type="ORF">DSCOOX_17370</name>
</gene>
<dbReference type="InterPro" id="IPR047976">
    <property type="entry name" value="Anti_VapB2-like"/>
</dbReference>
<protein>
    <submittedName>
        <fullName evidence="4">Antitoxin</fullName>
    </submittedName>
</protein>
<dbReference type="InterPro" id="IPR007159">
    <property type="entry name" value="SpoVT-AbrB_dom"/>
</dbReference>